<evidence type="ECO:0000313" key="6">
    <source>
        <dbReference type="EMBL" id="MCY0389112.1"/>
    </source>
</evidence>
<accession>A0ABT3ZRK4</accession>
<proteinExistence type="inferred from homology"/>
<sequence>MNHALQFYIDGQWVAPLGPARRAVIDPCTEEPFAEIAMGTPADVDRAVAAARRAFPSFAMTTPEERLALIRRILDVYAERHEDIALAISREIGAPLALARGWQANLGTRHLKELIRTCEAFVWQRMKGTTLITHEPIGVAALITPWNWPINQIVCKVAPAIAAGCTMVLKPSEVSPLNAILFAEVLDAAGVPPGVFNLVHGDGATVGTALCSHPDVDMVSFTGSTRAGIDVARLAAPTVKRVHQELGGKSANLILEDADLAAAVTSGVNACFGNSGQSCNAPTRMFVPAARHDEAVAIARDAAARHVVGAADAEGTTLGPVVSAVQFDRIQHLIGCGIEEGAVLVTGGLGRPEGLPRGYYVRPTIFAGVRPEMTIARDEIFGPVLSILPYDDEEQAVAMANDSVFGLAAYVQSGDREHARRIAFRLRAGSVHLNHPAWDAGAPFGGYKQSGNGREYGEWGLEAFLEVKGIVGYDA</sequence>
<evidence type="ECO:0000313" key="7">
    <source>
        <dbReference type="Proteomes" id="UP001082899"/>
    </source>
</evidence>
<dbReference type="InterPro" id="IPR016163">
    <property type="entry name" value="Ald_DH_C"/>
</dbReference>
<evidence type="ECO:0000256" key="4">
    <source>
        <dbReference type="ARBA" id="ARBA00049194"/>
    </source>
</evidence>
<dbReference type="Gene3D" id="3.40.605.10">
    <property type="entry name" value="Aldehyde Dehydrogenase, Chain A, domain 1"/>
    <property type="match status" value="1"/>
</dbReference>
<comment type="catalytic activity">
    <reaction evidence="4">
        <text>an aldehyde + NAD(+) + H2O = a carboxylate + NADH + 2 H(+)</text>
        <dbReference type="Rhea" id="RHEA:16185"/>
        <dbReference type="ChEBI" id="CHEBI:15377"/>
        <dbReference type="ChEBI" id="CHEBI:15378"/>
        <dbReference type="ChEBI" id="CHEBI:17478"/>
        <dbReference type="ChEBI" id="CHEBI:29067"/>
        <dbReference type="ChEBI" id="CHEBI:57540"/>
        <dbReference type="ChEBI" id="CHEBI:57945"/>
        <dbReference type="EC" id="1.2.1.3"/>
    </reaction>
</comment>
<dbReference type="Proteomes" id="UP001082899">
    <property type="component" value="Unassembled WGS sequence"/>
</dbReference>
<name>A0ABT3ZRK4_9BURK</name>
<dbReference type="InterPro" id="IPR016161">
    <property type="entry name" value="Ald_DH/histidinol_DH"/>
</dbReference>
<dbReference type="RefSeq" id="WP_267849009.1">
    <property type="nucleotide sequence ID" value="NZ_JAPMXC010000010.1"/>
</dbReference>
<comment type="similarity">
    <text evidence="1">Belongs to the aldehyde dehydrogenase family.</text>
</comment>
<dbReference type="CDD" id="cd07138">
    <property type="entry name" value="ALDH_CddD_SSP0762"/>
    <property type="match status" value="1"/>
</dbReference>
<comment type="caution">
    <text evidence="6">The sequence shown here is derived from an EMBL/GenBank/DDBJ whole genome shotgun (WGS) entry which is preliminary data.</text>
</comment>
<dbReference type="EC" id="1.2.1.3" evidence="3"/>
<dbReference type="InterPro" id="IPR016162">
    <property type="entry name" value="Ald_DH_N"/>
</dbReference>
<protein>
    <recommendedName>
        <fullName evidence="3">aldehyde dehydrogenase (NAD(+))</fullName>
        <ecNumber evidence="3">1.2.1.3</ecNumber>
    </recommendedName>
</protein>
<keyword evidence="7" id="KW-1185">Reference proteome</keyword>
<dbReference type="InterPro" id="IPR015590">
    <property type="entry name" value="Aldehyde_DH_dom"/>
</dbReference>
<dbReference type="Pfam" id="PF00171">
    <property type="entry name" value="Aldedh"/>
    <property type="match status" value="1"/>
</dbReference>
<reference evidence="6" key="1">
    <citation type="submission" date="2022-11" db="EMBL/GenBank/DDBJ databases">
        <title>Robbsia betulipollinis sp. nov., isolated from pollen of birch (Betula pendula).</title>
        <authorList>
            <person name="Shi H."/>
            <person name="Ambika Manirajan B."/>
            <person name="Ratering S."/>
            <person name="Geissler-Plaum R."/>
            <person name="Schnell S."/>
        </authorList>
    </citation>
    <scope>NUCLEOTIDE SEQUENCE</scope>
    <source>
        <strain evidence="6">Bb-Pol-6</strain>
    </source>
</reference>
<evidence type="ECO:0000256" key="3">
    <source>
        <dbReference type="ARBA" id="ARBA00024226"/>
    </source>
</evidence>
<dbReference type="PROSITE" id="PS00070">
    <property type="entry name" value="ALDEHYDE_DEHYDR_CYS"/>
    <property type="match status" value="1"/>
</dbReference>
<organism evidence="6 7">
    <name type="scientific">Robbsia betulipollinis</name>
    <dbReference type="NCBI Taxonomy" id="2981849"/>
    <lineage>
        <taxon>Bacteria</taxon>
        <taxon>Pseudomonadati</taxon>
        <taxon>Pseudomonadota</taxon>
        <taxon>Betaproteobacteria</taxon>
        <taxon>Burkholderiales</taxon>
        <taxon>Burkholderiaceae</taxon>
        <taxon>Robbsia</taxon>
    </lineage>
</organism>
<gene>
    <name evidence="6" type="ORF">OVY01_18340</name>
</gene>
<dbReference type="EMBL" id="JAPMXC010000010">
    <property type="protein sequence ID" value="MCY0389112.1"/>
    <property type="molecule type" value="Genomic_DNA"/>
</dbReference>
<dbReference type="SUPFAM" id="SSF53720">
    <property type="entry name" value="ALDH-like"/>
    <property type="match status" value="1"/>
</dbReference>
<keyword evidence="2" id="KW-0560">Oxidoreductase</keyword>
<dbReference type="PANTHER" id="PTHR42804:SF1">
    <property type="entry name" value="ALDEHYDE DEHYDROGENASE-RELATED"/>
    <property type="match status" value="1"/>
</dbReference>
<evidence type="ECO:0000259" key="5">
    <source>
        <dbReference type="Pfam" id="PF00171"/>
    </source>
</evidence>
<evidence type="ECO:0000256" key="1">
    <source>
        <dbReference type="ARBA" id="ARBA00009986"/>
    </source>
</evidence>
<dbReference type="PANTHER" id="PTHR42804">
    <property type="entry name" value="ALDEHYDE DEHYDROGENASE"/>
    <property type="match status" value="1"/>
</dbReference>
<feature type="domain" description="Aldehyde dehydrogenase" evidence="5">
    <location>
        <begin position="17"/>
        <end position="468"/>
    </location>
</feature>
<dbReference type="InterPro" id="IPR016160">
    <property type="entry name" value="Ald_DH_CS_CYS"/>
</dbReference>
<dbReference type="Gene3D" id="3.40.309.10">
    <property type="entry name" value="Aldehyde Dehydrogenase, Chain A, domain 2"/>
    <property type="match status" value="1"/>
</dbReference>
<evidence type="ECO:0000256" key="2">
    <source>
        <dbReference type="ARBA" id="ARBA00023002"/>
    </source>
</evidence>